<reference evidence="2" key="1">
    <citation type="submission" date="2016-11" db="EMBL/GenBank/DDBJ databases">
        <authorList>
            <person name="Varghese N."/>
            <person name="Submissions S."/>
        </authorList>
    </citation>
    <scope>NUCLEOTIDE SEQUENCE [LARGE SCALE GENOMIC DNA]</scope>
    <source>
        <strain evidence="2">DSM 9756</strain>
    </source>
</reference>
<dbReference type="OrthoDB" id="5508710at2"/>
<dbReference type="Proteomes" id="UP000184076">
    <property type="component" value="Unassembled WGS sequence"/>
</dbReference>
<name>A0A1M5BGG1_9BACT</name>
<evidence type="ECO:0000313" key="1">
    <source>
        <dbReference type="EMBL" id="SHF41654.1"/>
    </source>
</evidence>
<gene>
    <name evidence="1" type="ORF">SAMN02745206_01938</name>
</gene>
<accession>A0A1M5BGG1</accession>
<dbReference type="AlphaFoldDB" id="A0A1M5BGG1"/>
<dbReference type="EMBL" id="FQVB01000017">
    <property type="protein sequence ID" value="SHF41654.1"/>
    <property type="molecule type" value="Genomic_DNA"/>
</dbReference>
<sequence>MVFSFLRDRRQDAQLKLELEYELQQLRKPPKKGKTVDAYFREMVAFVQRFCDRKIAFLPKFERSHGVIFSPGYRRRYLAKCFDSLAEDLQKILLEYLEIDFVFFVQRAAESHRTGKETPSLDAFWRELEEGLVKKTRRLLLQWYDEPLRAYLEVIVQEGEMDAKRRKELRRLHEKNARGLQERSERIIRRFCRHKDPETARARFDSILEDRRERLPAFRQRLREQGFVIPGSVISDE</sequence>
<proteinExistence type="predicted"/>
<organism evidence="1 2">
    <name type="scientific">Desulfacinum infernum DSM 9756</name>
    <dbReference type="NCBI Taxonomy" id="1121391"/>
    <lineage>
        <taxon>Bacteria</taxon>
        <taxon>Pseudomonadati</taxon>
        <taxon>Thermodesulfobacteriota</taxon>
        <taxon>Syntrophobacteria</taxon>
        <taxon>Syntrophobacterales</taxon>
        <taxon>Syntrophobacteraceae</taxon>
        <taxon>Desulfacinum</taxon>
    </lineage>
</organism>
<dbReference type="RefSeq" id="WP_073038786.1">
    <property type="nucleotide sequence ID" value="NZ_FQVB01000017.1"/>
</dbReference>
<keyword evidence="2" id="KW-1185">Reference proteome</keyword>
<dbReference type="STRING" id="1121391.SAMN02745206_01938"/>
<protein>
    <submittedName>
        <fullName evidence="1">Uncharacterized protein</fullName>
    </submittedName>
</protein>
<evidence type="ECO:0000313" key="2">
    <source>
        <dbReference type="Proteomes" id="UP000184076"/>
    </source>
</evidence>